<feature type="domain" description="F-box" evidence="1">
    <location>
        <begin position="4"/>
        <end position="43"/>
    </location>
</feature>
<dbReference type="Gene3D" id="3.80.10.10">
    <property type="entry name" value="Ribonuclease Inhibitor"/>
    <property type="match status" value="1"/>
</dbReference>
<dbReference type="SUPFAM" id="SSF81383">
    <property type="entry name" value="F-box domain"/>
    <property type="match status" value="1"/>
</dbReference>
<organism evidence="2 3">
    <name type="scientific">Phycomyces blakesleeanus</name>
    <dbReference type="NCBI Taxonomy" id="4837"/>
    <lineage>
        <taxon>Eukaryota</taxon>
        <taxon>Fungi</taxon>
        <taxon>Fungi incertae sedis</taxon>
        <taxon>Mucoromycota</taxon>
        <taxon>Mucoromycotina</taxon>
        <taxon>Mucoromycetes</taxon>
        <taxon>Mucorales</taxon>
        <taxon>Phycomycetaceae</taxon>
        <taxon>Phycomyces</taxon>
    </lineage>
</organism>
<dbReference type="Gene3D" id="1.20.1280.50">
    <property type="match status" value="1"/>
</dbReference>
<keyword evidence="3" id="KW-1185">Reference proteome</keyword>
<dbReference type="InterPro" id="IPR032675">
    <property type="entry name" value="LRR_dom_sf"/>
</dbReference>
<evidence type="ECO:0000259" key="1">
    <source>
        <dbReference type="Pfam" id="PF12937"/>
    </source>
</evidence>
<accession>A0ABR3B8P4</accession>
<protein>
    <recommendedName>
        <fullName evidence="1">F-box domain-containing protein</fullName>
    </recommendedName>
</protein>
<sequence>MIAATLPFELLTHISLFLSTKEKYTCSFVCKSWQAPFQESLWSLLVICSQVGLTSLFKLLSSNENILEKNRRSVRTLKVLTDVHTNSEQFSHLQSTFQNIKYLDIRYDGVLVLDLWKSTNWNLWSNLTQMWITFNTLRAENQTEYFVNTMSYLPQLWRLYIKNASGKQVLNFTMQDLENLHDNLPRLRELTIVKPTILFRPEDCRHVNDVYPAKNLKVLKLLEVAKVHQQWIHYFSRKYCNLNTLIFKTTHFIELSNQQKEEYESISSDHNPSFPDLNTVEISCLNDLSKMHTPFFNTIRTPSPPLKRLKHTFDFSHDNSENIENTLKDYINTYLSTLETLLVNIVKFRRPPYTLADMFYPSPNIVELEVTAQYSDMALDKFLEKYVSLRKMRISEASILLTPDLLNKKPANTHPLRVIEINDAKANADALEYLSSHCKHLSYMRLSRVDIYGNQTQDARNLNIDMSHTHFKKLNLQLVKFYPFYDQSVVDHIFTFIAISPTSQDVKRRSISNRGDDSPVDNNMNNIDNLGLSVGSKWFSVTYSKGFRNSRKYFLTKLDESDAQCASQHFFSNKENPDPVNIVKEPWPPRLFKYTCYHTRISNSQAYCNFKYGSIDSFKFTFDGIRDQKIWDKIFKLN</sequence>
<dbReference type="InterPro" id="IPR036047">
    <property type="entry name" value="F-box-like_dom_sf"/>
</dbReference>
<dbReference type="Proteomes" id="UP001448207">
    <property type="component" value="Unassembled WGS sequence"/>
</dbReference>
<comment type="caution">
    <text evidence="2">The sequence shown here is derived from an EMBL/GenBank/DDBJ whole genome shotgun (WGS) entry which is preliminary data.</text>
</comment>
<dbReference type="InterPro" id="IPR001810">
    <property type="entry name" value="F-box_dom"/>
</dbReference>
<evidence type="ECO:0000313" key="2">
    <source>
        <dbReference type="EMBL" id="KAL0092383.1"/>
    </source>
</evidence>
<name>A0ABR3B8P4_PHYBL</name>
<reference evidence="2 3" key="1">
    <citation type="submission" date="2024-04" db="EMBL/GenBank/DDBJ databases">
        <title>Symmetric and asymmetric DNA N6-adenine methylation regulates different biological responses in Mucorales.</title>
        <authorList>
            <consortium name="Lawrence Berkeley National Laboratory"/>
            <person name="Lax C."/>
            <person name="Mondo S.J."/>
            <person name="Osorio-Concepcion M."/>
            <person name="Muszewska A."/>
            <person name="Corrochano-Luque M."/>
            <person name="Gutierrez G."/>
            <person name="Riley R."/>
            <person name="Lipzen A."/>
            <person name="Guo J."/>
            <person name="Hundley H."/>
            <person name="Amirebrahimi M."/>
            <person name="Ng V."/>
            <person name="Lorenzo-Gutierrez D."/>
            <person name="Binder U."/>
            <person name="Yang J."/>
            <person name="Song Y."/>
            <person name="Canovas D."/>
            <person name="Navarro E."/>
            <person name="Freitag M."/>
            <person name="Gabaldon T."/>
            <person name="Grigoriev I.V."/>
            <person name="Corrochano L.M."/>
            <person name="Nicolas F.E."/>
            <person name="Garre V."/>
        </authorList>
    </citation>
    <scope>NUCLEOTIDE SEQUENCE [LARGE SCALE GENOMIC DNA]</scope>
    <source>
        <strain evidence="2 3">L51</strain>
    </source>
</reference>
<dbReference type="Pfam" id="PF12937">
    <property type="entry name" value="F-box-like"/>
    <property type="match status" value="1"/>
</dbReference>
<proteinExistence type="predicted"/>
<gene>
    <name evidence="2" type="ORF">J3Q64DRAFT_1818584</name>
</gene>
<dbReference type="EMBL" id="JBCLYO010000002">
    <property type="protein sequence ID" value="KAL0092383.1"/>
    <property type="molecule type" value="Genomic_DNA"/>
</dbReference>
<evidence type="ECO:0000313" key="3">
    <source>
        <dbReference type="Proteomes" id="UP001448207"/>
    </source>
</evidence>